<evidence type="ECO:0000256" key="4">
    <source>
        <dbReference type="ARBA" id="ARBA00012449"/>
    </source>
</evidence>
<dbReference type="InterPro" id="IPR050626">
    <property type="entry name" value="Peptidase_M16"/>
</dbReference>
<feature type="domain" description="Peptidase M16 C-terminal" evidence="17">
    <location>
        <begin position="221"/>
        <end position="398"/>
    </location>
</feature>
<keyword evidence="6" id="KW-0645">Protease</keyword>
<keyword evidence="9" id="KW-0862">Zinc</keyword>
<dbReference type="FunFam" id="3.30.830.10:FF:000005">
    <property type="entry name" value="nardilysin isoform X1"/>
    <property type="match status" value="1"/>
</dbReference>
<protein>
    <recommendedName>
        <fullName evidence="5">Protease 3</fullName>
        <ecNumber evidence="4">3.4.24.55</ecNumber>
    </recommendedName>
    <alternativeName>
        <fullName evidence="13">Pitrilysin</fullName>
    </alternativeName>
    <alternativeName>
        <fullName evidence="12">Protease III</fullName>
    </alternativeName>
    <alternativeName>
        <fullName evidence="11">Protease pi</fullName>
    </alternativeName>
</protein>
<keyword evidence="21" id="KW-1185">Reference proteome</keyword>
<evidence type="ECO:0000256" key="10">
    <source>
        <dbReference type="ARBA" id="ARBA00023049"/>
    </source>
</evidence>
<organism evidence="20 21">
    <name type="scientific">Parashewanella spongiae</name>
    <dbReference type="NCBI Taxonomy" id="342950"/>
    <lineage>
        <taxon>Bacteria</taxon>
        <taxon>Pseudomonadati</taxon>
        <taxon>Pseudomonadota</taxon>
        <taxon>Gammaproteobacteria</taxon>
        <taxon>Alteromonadales</taxon>
        <taxon>Shewanellaceae</taxon>
        <taxon>Parashewanella</taxon>
    </lineage>
</organism>
<comment type="caution">
    <text evidence="20">The sequence shown here is derived from an EMBL/GenBank/DDBJ whole genome shotgun (WGS) entry which is preliminary data.</text>
</comment>
<dbReference type="PROSITE" id="PS00143">
    <property type="entry name" value="INSULINASE"/>
    <property type="match status" value="1"/>
</dbReference>
<evidence type="ECO:0000256" key="15">
    <source>
        <dbReference type="SAM" id="SignalP"/>
    </source>
</evidence>
<dbReference type="InterPro" id="IPR007863">
    <property type="entry name" value="Peptidase_M16_C"/>
</dbReference>
<feature type="chain" id="PRO_5017195181" description="Protease 3" evidence="15">
    <location>
        <begin position="26"/>
        <end position="964"/>
    </location>
</feature>
<evidence type="ECO:0000313" key="20">
    <source>
        <dbReference type="EMBL" id="RJY18049.1"/>
    </source>
</evidence>
<proteinExistence type="inferred from homology"/>
<dbReference type="SUPFAM" id="SSF63411">
    <property type="entry name" value="LuxS/MPP-like metallohydrolase"/>
    <property type="match status" value="4"/>
</dbReference>
<dbReference type="Pfam" id="PF16187">
    <property type="entry name" value="Peptidase_M16_M"/>
    <property type="match status" value="1"/>
</dbReference>
<sequence>MKNLKFNLLSTAVALAIGVTTLASCGNVSTPVAALDPNVVVKSQNDQREYRHIVLSNGLKAVLVSDSKADKSAASIDVHIGHMADPEDREGLTHFLEHMLFLGTEKYPKVGEYNEYLKANGGWSNAGTGQEHTNYFFEVNQNAFEEAVDRFAQFFISPSLDPEFVEREKNAVHSEYSMKIKDDARRIREVLKDTTNQAHPASQFSVGNLDTLADRENDLLIDDLTEQYKKYYTASRMSLVLVGKEDLDTLEKWAKEKFTAVPNNGSVSLPVEVKPYLDEQLAVRINIEPMKDTRNLTLYFPVESSTKYFAEKPLDLISDLLANEGEGSLFSYLKQEGLLESLSSYHYGPDDHEQFVVTMTLTEDGLNNYQSVTESVFSYISLLSDESYNRNYFEEMKSIAKINFDFSEKQSPAGTARSLSSKLQYYPANHVVNSSYHYGDYSHKLVTGYLSKLTPENMRLVLTAKGLETDKVQPLYDTPYSMTKLNADEVARYNKPKKINALKLPKANPFIAQELSLKSTEGSLDKPSVVFEKAGFKVWHKQDSEFNVPKAALYVQIYSDMAGKDVNSRAKNYLYTALLNDSLNEFGYPARQAGLNYNVWSTSAGIGFGVEGYDEKSTSLLSTINNRVRNLEINPDSFKLHKERLIRQWNNAKFDRPYSQARSALSQLQRDKAYSKENLAEALSSVTSETLANYISDFHKEIEVEAMIHGNKTKAESLKISDSFYKQIMRGSKPKVRAQKVVKLNTTGQAVIQQLDIDHNDSTLVMTYVSDDKSINIKAKYALLGNMISAPFFQQIRTEQQLGYIVGGNSSSLEELPLISFLIQSPKVGAVELNRRVDTFIADYKETLTKLTTVEFENYKQGVVKNLRTKHKNQGERTRFYWSEISKQKFDFNSNEQLAKAVELLDHKSMVEFYDYALYSVKPIVVRSFGKAHQDSPDYQLSIKEMSVNLDTAELNKSLTKFKL</sequence>
<evidence type="ECO:0000256" key="1">
    <source>
        <dbReference type="ARBA" id="ARBA00001947"/>
    </source>
</evidence>
<evidence type="ECO:0000256" key="9">
    <source>
        <dbReference type="ARBA" id="ARBA00022833"/>
    </source>
</evidence>
<feature type="domain" description="Coenzyme PQQ synthesis protein F-like C-terminal lobe" evidence="19">
    <location>
        <begin position="783"/>
        <end position="882"/>
    </location>
</feature>
<keyword evidence="10" id="KW-0482">Metalloprotease</keyword>
<dbReference type="AlphaFoldDB" id="A0A3A6U960"/>
<evidence type="ECO:0000259" key="17">
    <source>
        <dbReference type="Pfam" id="PF05193"/>
    </source>
</evidence>
<dbReference type="InterPro" id="IPR011249">
    <property type="entry name" value="Metalloenz_LuxS/M16"/>
</dbReference>
<keyword evidence="7" id="KW-0479">Metal-binding</keyword>
<dbReference type="Gene3D" id="3.30.830.10">
    <property type="entry name" value="Metalloenzyme, LuxS/M16 peptidase-like"/>
    <property type="match status" value="4"/>
</dbReference>
<evidence type="ECO:0000256" key="8">
    <source>
        <dbReference type="ARBA" id="ARBA00022801"/>
    </source>
</evidence>
<name>A0A3A6U960_9GAMM</name>
<evidence type="ECO:0000256" key="6">
    <source>
        <dbReference type="ARBA" id="ARBA00022670"/>
    </source>
</evidence>
<dbReference type="Pfam" id="PF05193">
    <property type="entry name" value="Peptidase_M16_C"/>
    <property type="match status" value="1"/>
</dbReference>
<gene>
    <name evidence="20" type="ORF">D5R81_06985</name>
</gene>
<dbReference type="FunFam" id="3.30.830.10:FF:000012">
    <property type="entry name" value="Protease 3"/>
    <property type="match status" value="1"/>
</dbReference>
<keyword evidence="15" id="KW-0732">Signal</keyword>
<evidence type="ECO:0000256" key="3">
    <source>
        <dbReference type="ARBA" id="ARBA00007261"/>
    </source>
</evidence>
<evidence type="ECO:0000313" key="21">
    <source>
        <dbReference type="Proteomes" id="UP000273022"/>
    </source>
</evidence>
<accession>A0A3A6U960</accession>
<evidence type="ECO:0000256" key="2">
    <source>
        <dbReference type="ARBA" id="ARBA00002184"/>
    </source>
</evidence>
<feature type="domain" description="Peptidase M16 middle/third" evidence="18">
    <location>
        <begin position="404"/>
        <end position="682"/>
    </location>
</feature>
<keyword evidence="8" id="KW-0378">Hydrolase</keyword>
<evidence type="ECO:0000256" key="7">
    <source>
        <dbReference type="ARBA" id="ARBA00022723"/>
    </source>
</evidence>
<evidence type="ECO:0000259" key="19">
    <source>
        <dbReference type="Pfam" id="PF22456"/>
    </source>
</evidence>
<dbReference type="InterPro" id="IPR011765">
    <property type="entry name" value="Pept_M16_N"/>
</dbReference>
<evidence type="ECO:0000256" key="5">
    <source>
        <dbReference type="ARBA" id="ARBA00017565"/>
    </source>
</evidence>
<evidence type="ECO:0000256" key="13">
    <source>
        <dbReference type="ARBA" id="ARBA00033450"/>
    </source>
</evidence>
<dbReference type="GO" id="GO:0006508">
    <property type="term" value="P:proteolysis"/>
    <property type="evidence" value="ECO:0007669"/>
    <property type="project" value="UniProtKB-KW"/>
</dbReference>
<evidence type="ECO:0000256" key="12">
    <source>
        <dbReference type="ARBA" id="ARBA00031184"/>
    </source>
</evidence>
<dbReference type="RefSeq" id="WP_121852938.1">
    <property type="nucleotide sequence ID" value="NZ_CP037952.1"/>
</dbReference>
<feature type="signal peptide" evidence="15">
    <location>
        <begin position="1"/>
        <end position="25"/>
    </location>
</feature>
<dbReference type="PROSITE" id="PS51257">
    <property type="entry name" value="PROKAR_LIPOPROTEIN"/>
    <property type="match status" value="1"/>
</dbReference>
<evidence type="ECO:0000256" key="11">
    <source>
        <dbReference type="ARBA" id="ARBA00029597"/>
    </source>
</evidence>
<dbReference type="EC" id="3.4.24.55" evidence="4"/>
<comment type="similarity">
    <text evidence="3 14">Belongs to the peptidase M16 family.</text>
</comment>
<evidence type="ECO:0000256" key="14">
    <source>
        <dbReference type="RuleBase" id="RU004447"/>
    </source>
</evidence>
<reference evidence="20 21" key="1">
    <citation type="submission" date="2018-09" db="EMBL/GenBank/DDBJ databases">
        <title>Phylogeny of the Shewanellaceae, and recommendation for two new genera, Pseudoshewanella and Parashewanella.</title>
        <authorList>
            <person name="Wang G."/>
        </authorList>
    </citation>
    <scope>NUCLEOTIDE SEQUENCE [LARGE SCALE GENOMIC DNA]</scope>
    <source>
        <strain evidence="20 21">KCTC 22492</strain>
    </source>
</reference>
<dbReference type="GO" id="GO:0005737">
    <property type="term" value="C:cytoplasm"/>
    <property type="evidence" value="ECO:0007669"/>
    <property type="project" value="UniProtKB-ARBA"/>
</dbReference>
<dbReference type="OrthoDB" id="9811314at2"/>
<dbReference type="Pfam" id="PF00675">
    <property type="entry name" value="Peptidase_M16"/>
    <property type="match status" value="1"/>
</dbReference>
<comment type="cofactor">
    <cofactor evidence="1">
        <name>Zn(2+)</name>
        <dbReference type="ChEBI" id="CHEBI:29105"/>
    </cofactor>
</comment>
<dbReference type="GO" id="GO:0004222">
    <property type="term" value="F:metalloendopeptidase activity"/>
    <property type="evidence" value="ECO:0007669"/>
    <property type="project" value="UniProtKB-EC"/>
</dbReference>
<dbReference type="InterPro" id="IPR001431">
    <property type="entry name" value="Pept_M16_Zn_BS"/>
</dbReference>
<dbReference type="Pfam" id="PF22456">
    <property type="entry name" value="PqqF-like_C_4"/>
    <property type="match status" value="1"/>
</dbReference>
<dbReference type="GO" id="GO:0046872">
    <property type="term" value="F:metal ion binding"/>
    <property type="evidence" value="ECO:0007669"/>
    <property type="project" value="UniProtKB-KW"/>
</dbReference>
<evidence type="ECO:0000259" key="18">
    <source>
        <dbReference type="Pfam" id="PF16187"/>
    </source>
</evidence>
<dbReference type="Proteomes" id="UP000273022">
    <property type="component" value="Unassembled WGS sequence"/>
</dbReference>
<comment type="function">
    <text evidence="2">Endopeptidase that degrades small peptides of less than 7 kDa, such as glucagon and insulin.</text>
</comment>
<evidence type="ECO:0000259" key="16">
    <source>
        <dbReference type="Pfam" id="PF00675"/>
    </source>
</evidence>
<dbReference type="PANTHER" id="PTHR43690">
    <property type="entry name" value="NARDILYSIN"/>
    <property type="match status" value="1"/>
</dbReference>
<dbReference type="PANTHER" id="PTHR43690:SF18">
    <property type="entry name" value="INSULIN-DEGRADING ENZYME-RELATED"/>
    <property type="match status" value="1"/>
</dbReference>
<dbReference type="EMBL" id="QYYH01000033">
    <property type="protein sequence ID" value="RJY18049.1"/>
    <property type="molecule type" value="Genomic_DNA"/>
</dbReference>
<dbReference type="InterPro" id="IPR032632">
    <property type="entry name" value="Peptidase_M16_M"/>
</dbReference>
<dbReference type="InterPro" id="IPR054734">
    <property type="entry name" value="PqqF-like_C_4"/>
</dbReference>
<feature type="domain" description="Peptidase M16 N-terminal" evidence="16">
    <location>
        <begin position="62"/>
        <end position="201"/>
    </location>
</feature>